<dbReference type="Gene3D" id="2.40.37.10">
    <property type="entry name" value="Lyase, Ornithine Decarboxylase, Chain A, domain 1"/>
    <property type="match status" value="1"/>
</dbReference>
<evidence type="ECO:0000256" key="8">
    <source>
        <dbReference type="ARBA" id="ARBA00022842"/>
    </source>
</evidence>
<evidence type="ECO:0000256" key="4">
    <source>
        <dbReference type="ARBA" id="ARBA00008357"/>
    </source>
</evidence>
<comment type="function">
    <text evidence="3">Catalyzes the biosynthesis of agmatine from arginine.</text>
</comment>
<dbReference type="PRINTS" id="PR01179">
    <property type="entry name" value="ODADCRBXLASE"/>
</dbReference>
<dbReference type="NCBIfam" id="NF003763">
    <property type="entry name" value="PRK05354.1"/>
    <property type="match status" value="1"/>
</dbReference>
<keyword evidence="10" id="KW-0745">Spermidine biosynthesis</keyword>
<keyword evidence="6" id="KW-0479">Metal-binding</keyword>
<dbReference type="EMBL" id="JAZBRD010000001">
    <property type="protein sequence ID" value="MEE3743743.1"/>
    <property type="molecule type" value="Genomic_DNA"/>
</dbReference>
<keyword evidence="9" id="KW-0663">Pyridoxal phosphate</keyword>
<evidence type="ECO:0000313" key="16">
    <source>
        <dbReference type="EMBL" id="MEE3743743.1"/>
    </source>
</evidence>
<keyword evidence="17" id="KW-1185">Reference proteome</keyword>
<evidence type="ECO:0000256" key="3">
    <source>
        <dbReference type="ARBA" id="ARBA00002257"/>
    </source>
</evidence>
<comment type="cofactor">
    <cofactor evidence="1">
        <name>pyridoxal 5'-phosphate</name>
        <dbReference type="ChEBI" id="CHEBI:597326"/>
    </cofactor>
</comment>
<dbReference type="Gene3D" id="1.10.287.3440">
    <property type="match status" value="1"/>
</dbReference>
<keyword evidence="12 16" id="KW-0456">Lyase</keyword>
<dbReference type="InterPro" id="IPR029066">
    <property type="entry name" value="PLP-binding_barrel"/>
</dbReference>
<comment type="caution">
    <text evidence="16">The sequence shown here is derived from an EMBL/GenBank/DDBJ whole genome shotgun (WGS) entry which is preliminary data.</text>
</comment>
<evidence type="ECO:0000256" key="1">
    <source>
        <dbReference type="ARBA" id="ARBA00001933"/>
    </source>
</evidence>
<evidence type="ECO:0000313" key="17">
    <source>
        <dbReference type="Proteomes" id="UP001331664"/>
    </source>
</evidence>
<dbReference type="InterPro" id="IPR022653">
    <property type="entry name" value="De-COase2_pyr-phos_BS"/>
</dbReference>
<evidence type="ECO:0000256" key="10">
    <source>
        <dbReference type="ARBA" id="ARBA00023066"/>
    </source>
</evidence>
<dbReference type="PRINTS" id="PR01180">
    <property type="entry name" value="ARGDCRBXLASE"/>
</dbReference>
<dbReference type="Gene3D" id="3.20.20.10">
    <property type="entry name" value="Alanine racemase"/>
    <property type="match status" value="1"/>
</dbReference>
<evidence type="ECO:0000256" key="7">
    <source>
        <dbReference type="ARBA" id="ARBA00022793"/>
    </source>
</evidence>
<dbReference type="InterPro" id="IPR022644">
    <property type="entry name" value="De-COase2_N"/>
</dbReference>
<gene>
    <name evidence="16" type="primary">speA</name>
    <name evidence="16" type="ORF">V2I23_00345</name>
</gene>
<evidence type="ECO:0000259" key="14">
    <source>
        <dbReference type="Pfam" id="PF02784"/>
    </source>
</evidence>
<comment type="similarity">
    <text evidence="4">Belongs to the Orn/Lys/Arg decarboxylase class-II family. SpeA subfamily.</text>
</comment>
<evidence type="ECO:0000256" key="5">
    <source>
        <dbReference type="ARBA" id="ARBA00012426"/>
    </source>
</evidence>
<dbReference type="InterPro" id="IPR002985">
    <property type="entry name" value="Arg_decrbxlase"/>
</dbReference>
<dbReference type="GO" id="GO:0008792">
    <property type="term" value="F:arginine decarboxylase activity"/>
    <property type="evidence" value="ECO:0007669"/>
    <property type="project" value="UniProtKB-EC"/>
</dbReference>
<keyword evidence="8" id="KW-0460">Magnesium</keyword>
<dbReference type="InterPro" id="IPR040634">
    <property type="entry name" value="Arg_decarb_HB"/>
</dbReference>
<dbReference type="CDD" id="cd06830">
    <property type="entry name" value="PLPDE_III_ADC"/>
    <property type="match status" value="1"/>
</dbReference>
<dbReference type="PANTHER" id="PTHR43295">
    <property type="entry name" value="ARGININE DECARBOXYLASE"/>
    <property type="match status" value="1"/>
</dbReference>
<dbReference type="NCBIfam" id="TIGR01273">
    <property type="entry name" value="speA"/>
    <property type="match status" value="1"/>
</dbReference>
<sequence>MTNDYGLSLWGDSNFIIDSGKVCLNSDLKPALIDIVKEIRNDGYRGPLLLRFPHLIKKQIVQVYSSFERAKKEFGYSGSFNAVYPLKVNQYPGFVENLVKIGQSYGYGLEAGSKAELLLAMAYNNYGAPITVNGFKDNELIDIGFIAAEMGHNITLTIEGLNELKSIISTAKERFKPKPNIGLRIRLHSSGTGVWAKSGGINSKFGLTSTELIEAVNLLKENNLIEQFTMIHFHIGSQIDEIHPLKKALIEAGNIYAELRKMGAKSLKAINLGGGLAIEYSQFKENPSRNYTLKEYANDVVFLLKTIANQKNEIEPDIFIESGRYIAASHAVLVAPVLELFSQEYTEEKLILKKDNPPLISELYDLYRSIKPSNAIEYLHDAIDHMESVLTLFDLGYVDLQDRSNSEILVHLIMKKAISLLGNKQNYAELLKIQEEVQERYLVNFSMFQSLPDFWGLGQNFPIMPLDRLDERPTLSASIWDITCDSDGEISFDATKNPLFLHDVDLEKEDYFLGFFLVGAYQEVLGMKHNLFTHPTEATIILNENGNYEIKNILESQSVMDILEDLDYDIHSIRDTLNERIENSTLVDEKQKKHILGELYLFLNDNGYLKTIG</sequence>
<evidence type="ECO:0000256" key="6">
    <source>
        <dbReference type="ARBA" id="ARBA00022723"/>
    </source>
</evidence>
<feature type="domain" description="Arginine decarboxylase helical bundle" evidence="15">
    <location>
        <begin position="354"/>
        <end position="426"/>
    </location>
</feature>
<evidence type="ECO:0000256" key="11">
    <source>
        <dbReference type="ARBA" id="ARBA00023115"/>
    </source>
</evidence>
<evidence type="ECO:0000256" key="2">
    <source>
        <dbReference type="ARBA" id="ARBA00001946"/>
    </source>
</evidence>
<organism evidence="16 17">
    <name type="scientific">Campylobacter porcelli</name>
    <dbReference type="NCBI Taxonomy" id="1660073"/>
    <lineage>
        <taxon>Bacteria</taxon>
        <taxon>Pseudomonadati</taxon>
        <taxon>Campylobacterota</taxon>
        <taxon>Epsilonproteobacteria</taxon>
        <taxon>Campylobacterales</taxon>
        <taxon>Campylobacteraceae</taxon>
        <taxon>Campylobacter</taxon>
    </lineage>
</organism>
<dbReference type="Proteomes" id="UP001331664">
    <property type="component" value="Unassembled WGS sequence"/>
</dbReference>
<dbReference type="PIRSF" id="PIRSF001336">
    <property type="entry name" value="Arg_decrbxlase"/>
    <property type="match status" value="1"/>
</dbReference>
<keyword evidence="11" id="KW-0620">Polyamine biosynthesis</keyword>
<dbReference type="EC" id="4.1.1.19" evidence="5 13"/>
<dbReference type="PANTHER" id="PTHR43295:SF9">
    <property type="entry name" value="BIOSYNTHETIC ARGININE DECARBOXYLASE"/>
    <property type="match status" value="1"/>
</dbReference>
<evidence type="ECO:0000259" key="15">
    <source>
        <dbReference type="Pfam" id="PF17810"/>
    </source>
</evidence>
<name>A0ABU7M384_9BACT</name>
<comment type="cofactor">
    <cofactor evidence="2">
        <name>Mg(2+)</name>
        <dbReference type="ChEBI" id="CHEBI:18420"/>
    </cofactor>
</comment>
<dbReference type="InterPro" id="IPR009006">
    <property type="entry name" value="Ala_racemase/Decarboxylase_C"/>
</dbReference>
<reference evidence="16 17" key="1">
    <citation type="submission" date="2024-01" db="EMBL/GenBank/DDBJ databases">
        <title>Campylobacter porcellus sp. nov.</title>
        <authorList>
            <person name="Papic B."/>
            <person name="Gruntar I."/>
        </authorList>
    </citation>
    <scope>NUCLEOTIDE SEQUENCE [LARGE SCALE GENOMIC DNA]</scope>
    <source>
        <strain evidence="16 17">CX2-4855-23</strain>
    </source>
</reference>
<keyword evidence="7" id="KW-0210">Decarboxylase</keyword>
<dbReference type="Gene3D" id="1.20.58.930">
    <property type="match status" value="1"/>
</dbReference>
<proteinExistence type="inferred from homology"/>
<accession>A0ABU7M384</accession>
<dbReference type="SUPFAM" id="SSF50621">
    <property type="entry name" value="Alanine racemase C-terminal domain-like"/>
    <property type="match status" value="1"/>
</dbReference>
<dbReference type="Pfam" id="PF02784">
    <property type="entry name" value="Orn_Arg_deC_N"/>
    <property type="match status" value="1"/>
</dbReference>
<dbReference type="InterPro" id="IPR000183">
    <property type="entry name" value="Orn/DAP/Arg_de-COase"/>
</dbReference>
<evidence type="ECO:0000256" key="12">
    <source>
        <dbReference type="ARBA" id="ARBA00023239"/>
    </source>
</evidence>
<dbReference type="Pfam" id="PF17810">
    <property type="entry name" value="Arg_decarb_HB"/>
    <property type="match status" value="1"/>
</dbReference>
<evidence type="ECO:0000256" key="13">
    <source>
        <dbReference type="NCBIfam" id="TIGR01273"/>
    </source>
</evidence>
<dbReference type="SUPFAM" id="SSF51419">
    <property type="entry name" value="PLP-binding barrel"/>
    <property type="match status" value="1"/>
</dbReference>
<protein>
    <recommendedName>
        <fullName evidence="5 13">Arginine decarboxylase</fullName>
        <ecNumber evidence="5 13">4.1.1.19</ecNumber>
    </recommendedName>
</protein>
<dbReference type="PROSITE" id="PS00878">
    <property type="entry name" value="ODR_DC_2_1"/>
    <property type="match status" value="1"/>
</dbReference>
<evidence type="ECO:0000256" key="9">
    <source>
        <dbReference type="ARBA" id="ARBA00022898"/>
    </source>
</evidence>
<dbReference type="RefSeq" id="WP_330525859.1">
    <property type="nucleotide sequence ID" value="NZ_JAZBRD010000001.1"/>
</dbReference>
<feature type="domain" description="Orn/DAP/Arg decarboxylase 2 N-terminal" evidence="14">
    <location>
        <begin position="62"/>
        <end position="328"/>
    </location>
</feature>